<dbReference type="CDD" id="cd12164">
    <property type="entry name" value="GDH_like_2"/>
    <property type="match status" value="1"/>
</dbReference>
<evidence type="ECO:0000259" key="3">
    <source>
        <dbReference type="Pfam" id="PF02826"/>
    </source>
</evidence>
<dbReference type="SUPFAM" id="SSF52283">
    <property type="entry name" value="Formate/glycerate dehydrogenase catalytic domain-like"/>
    <property type="match status" value="1"/>
</dbReference>
<accession>A0A6M1SLD3</accession>
<evidence type="ECO:0000256" key="1">
    <source>
        <dbReference type="ARBA" id="ARBA00023002"/>
    </source>
</evidence>
<feature type="domain" description="D-isomer specific 2-hydroxyacid dehydrogenase NAD-binding" evidence="3">
    <location>
        <begin position="103"/>
        <end position="274"/>
    </location>
</feature>
<organism evidence="4 5">
    <name type="scientific">Halalkalibaculum roseum</name>
    <dbReference type="NCBI Taxonomy" id="2709311"/>
    <lineage>
        <taxon>Bacteria</taxon>
        <taxon>Pseudomonadati</taxon>
        <taxon>Balneolota</taxon>
        <taxon>Balneolia</taxon>
        <taxon>Balneolales</taxon>
        <taxon>Balneolaceae</taxon>
        <taxon>Halalkalibaculum</taxon>
    </lineage>
</organism>
<evidence type="ECO:0000313" key="5">
    <source>
        <dbReference type="Proteomes" id="UP000473278"/>
    </source>
</evidence>
<dbReference type="GO" id="GO:0051287">
    <property type="term" value="F:NAD binding"/>
    <property type="evidence" value="ECO:0007669"/>
    <property type="project" value="InterPro"/>
</dbReference>
<evidence type="ECO:0000313" key="4">
    <source>
        <dbReference type="EMBL" id="NGP75809.1"/>
    </source>
</evidence>
<dbReference type="PANTHER" id="PTHR43333:SF1">
    <property type="entry name" value="D-ISOMER SPECIFIC 2-HYDROXYACID DEHYDROGENASE NAD-BINDING DOMAIN-CONTAINING PROTEIN"/>
    <property type="match status" value="1"/>
</dbReference>
<dbReference type="PANTHER" id="PTHR43333">
    <property type="entry name" value="2-HACID_DH_C DOMAIN-CONTAINING PROTEIN"/>
    <property type="match status" value="1"/>
</dbReference>
<dbReference type="GO" id="GO:0016491">
    <property type="term" value="F:oxidoreductase activity"/>
    <property type="evidence" value="ECO:0007669"/>
    <property type="project" value="UniProtKB-KW"/>
</dbReference>
<protein>
    <submittedName>
        <fullName evidence="4">Glyoxylate/hydroxypyruvate reductase A</fullName>
    </submittedName>
</protein>
<dbReference type="InterPro" id="IPR036291">
    <property type="entry name" value="NAD(P)-bd_dom_sf"/>
</dbReference>
<dbReference type="EMBL" id="JAALLT010000001">
    <property type="protein sequence ID" value="NGP75809.1"/>
    <property type="molecule type" value="Genomic_DNA"/>
</dbReference>
<dbReference type="SUPFAM" id="SSF51735">
    <property type="entry name" value="NAD(P)-binding Rossmann-fold domains"/>
    <property type="match status" value="1"/>
</dbReference>
<sequence length="309" mass="34995">MSLVLLAPDRNMQPWKEALLNIDPNLDVEIWPGVSNSEKVQYVVAWNQPKQVLNSYPNLKAVSSLGAGADHLLKDDSLPEDIPICRVVSPSLVSQMKEYVLNAVLNYQRNTHMYAMQKVKGIWEPHPNKSPEEFTIGIMGLGELGRPTATYLAQLEYRVSGWSKSVKNIENVETYSGKEELESFLTGCCLLICMLPLTEETEGILDLDTFKKLKRPGYLINVARGEHLVEEDLIYALDKEWMEGALLDVFSKEPLPESHAFWNREKIMITPHVSSLTPPEEVAPQIVDNYKRALSGMDLKHKVDREKGY</sequence>
<gene>
    <name evidence="4" type="ORF">G3570_04140</name>
</gene>
<dbReference type="AlphaFoldDB" id="A0A6M1SLD3"/>
<comment type="caution">
    <text evidence="4">The sequence shown here is derived from an EMBL/GenBank/DDBJ whole genome shotgun (WGS) entry which is preliminary data.</text>
</comment>
<dbReference type="Gene3D" id="3.40.50.720">
    <property type="entry name" value="NAD(P)-binding Rossmann-like Domain"/>
    <property type="match status" value="2"/>
</dbReference>
<dbReference type="Pfam" id="PF02826">
    <property type="entry name" value="2-Hacid_dh_C"/>
    <property type="match status" value="1"/>
</dbReference>
<keyword evidence="5" id="KW-1185">Reference proteome</keyword>
<keyword evidence="2" id="KW-0520">NAD</keyword>
<proteinExistence type="predicted"/>
<keyword evidence="4" id="KW-0670">Pyruvate</keyword>
<dbReference type="Proteomes" id="UP000473278">
    <property type="component" value="Unassembled WGS sequence"/>
</dbReference>
<name>A0A6M1SLD3_9BACT</name>
<reference evidence="4 5" key="1">
    <citation type="submission" date="2020-02" db="EMBL/GenBank/DDBJ databases">
        <title>Balneolaceae bacterium YR4-1, complete genome.</title>
        <authorList>
            <person name="Li Y."/>
            <person name="Wu S."/>
        </authorList>
    </citation>
    <scope>NUCLEOTIDE SEQUENCE [LARGE SCALE GENOMIC DNA]</scope>
    <source>
        <strain evidence="4 5">YR4-1</strain>
    </source>
</reference>
<dbReference type="InterPro" id="IPR006140">
    <property type="entry name" value="D-isomer_DH_NAD-bd"/>
</dbReference>
<evidence type="ECO:0000256" key="2">
    <source>
        <dbReference type="ARBA" id="ARBA00023027"/>
    </source>
</evidence>
<dbReference type="RefSeq" id="WP_165139439.1">
    <property type="nucleotide sequence ID" value="NZ_JAALLT010000001.1"/>
</dbReference>
<keyword evidence="1" id="KW-0560">Oxidoreductase</keyword>